<dbReference type="Proteomes" id="UP000035680">
    <property type="component" value="Unassembled WGS sequence"/>
</dbReference>
<evidence type="ECO:0000313" key="4">
    <source>
        <dbReference type="WBParaSite" id="SVE_0643600.1"/>
    </source>
</evidence>
<evidence type="ECO:0000256" key="2">
    <source>
        <dbReference type="SAM" id="MobiDB-lite"/>
    </source>
</evidence>
<reference evidence="4" key="2">
    <citation type="submission" date="2015-08" db="UniProtKB">
        <authorList>
            <consortium name="WormBaseParasite"/>
        </authorList>
    </citation>
    <scope>IDENTIFICATION</scope>
</reference>
<dbReference type="AlphaFoldDB" id="A0A0K0FC72"/>
<dbReference type="WBParaSite" id="SVE_0643600.1">
    <property type="protein sequence ID" value="SVE_0643600.1"/>
    <property type="gene ID" value="SVE_0643600"/>
</dbReference>
<protein>
    <submittedName>
        <fullName evidence="4">AH domain-containing protein</fullName>
    </submittedName>
</protein>
<sequence length="423" mass="47817">MESLDNMNKTNDSNDELNKTADSLEGNITEDDGSATHSDEELNRTTDSLDGNLTEEDIILPPSSQTPAILLEKRDAGLSKTISFEDLTQDTISADETNNLFNPGIMSESKQDNLSAINKTISTLNDGCVTVTRPKSKSRLNNAAMFMTNSATQSTMDNSTRLMGLTKSINNPIDDVSNAVGGNEFMGRINDKYLPRITEELVAKIGNIVSNGNNEDTINQLVELTKQVSRENFNKLAQEIDVEYNILEHTLENYCKVFEQLKEQCLIKKGPTASANSRSKAHLKSLIDSIEYTKNQLNSGIVSYNEQAKILENSSANTFNQINDLWHQYEEIKMIEDQFVNYLDAYRKLRLHYKRLILSTRSQNEKAREEQERNLTILKLNIRKIQKDVEEHHNILQNKQDNLKELENILEVYIGKIDGDSTA</sequence>
<feature type="coiled-coil region" evidence="1">
    <location>
        <begin position="368"/>
        <end position="416"/>
    </location>
</feature>
<reference evidence="3" key="1">
    <citation type="submission" date="2014-07" db="EMBL/GenBank/DDBJ databases">
        <authorList>
            <person name="Martin A.A"/>
            <person name="De Silva N."/>
        </authorList>
    </citation>
    <scope>NUCLEOTIDE SEQUENCE</scope>
</reference>
<evidence type="ECO:0000313" key="3">
    <source>
        <dbReference type="Proteomes" id="UP000035680"/>
    </source>
</evidence>
<accession>A0A0K0FC72</accession>
<feature type="compositionally biased region" description="Polar residues" evidence="2">
    <location>
        <begin position="1"/>
        <end position="11"/>
    </location>
</feature>
<keyword evidence="1" id="KW-0175">Coiled coil</keyword>
<feature type="region of interest" description="Disordered" evidence="2">
    <location>
        <begin position="1"/>
        <end position="61"/>
    </location>
</feature>
<evidence type="ECO:0000256" key="1">
    <source>
        <dbReference type="SAM" id="Coils"/>
    </source>
</evidence>
<keyword evidence="3" id="KW-1185">Reference proteome</keyword>
<proteinExistence type="predicted"/>
<organism evidence="3 4">
    <name type="scientific">Strongyloides venezuelensis</name>
    <name type="common">Threadworm</name>
    <dbReference type="NCBI Taxonomy" id="75913"/>
    <lineage>
        <taxon>Eukaryota</taxon>
        <taxon>Metazoa</taxon>
        <taxon>Ecdysozoa</taxon>
        <taxon>Nematoda</taxon>
        <taxon>Chromadorea</taxon>
        <taxon>Rhabditida</taxon>
        <taxon>Tylenchina</taxon>
        <taxon>Panagrolaimomorpha</taxon>
        <taxon>Strongyloidoidea</taxon>
        <taxon>Strongyloididae</taxon>
        <taxon>Strongyloides</taxon>
    </lineage>
</organism>
<name>A0A0K0FC72_STRVS</name>